<keyword evidence="1" id="KW-0812">Transmembrane</keyword>
<sequence length="211" mass="24092">MKGVADIFISKEKLAIFWYLASLSCLVFTGWHLHGLAVERRGTMLYVPLENSDYYLDRTLKLETTNELLDYHTRFALETYLNRGPSGPLTATRLPYLFYGKGLDQVLADEKALRFDFANQKTHQMLEVGRVTLELEENLSATTIIQGQLLRISSHPTTGETVVQSFKVQARMGWERNPNALLARRFAWVCNDVAYSLDEVVADPEAEKKEK</sequence>
<evidence type="ECO:0000313" key="3">
    <source>
        <dbReference type="Proteomes" id="UP000321577"/>
    </source>
</evidence>
<evidence type="ECO:0000256" key="1">
    <source>
        <dbReference type="SAM" id="Phobius"/>
    </source>
</evidence>
<keyword evidence="3" id="KW-1185">Reference proteome</keyword>
<dbReference type="EMBL" id="BKAG01000007">
    <property type="protein sequence ID" value="GEP42099.1"/>
    <property type="molecule type" value="Genomic_DNA"/>
</dbReference>
<keyword evidence="1" id="KW-0472">Membrane</keyword>
<dbReference type="Proteomes" id="UP000321577">
    <property type="component" value="Unassembled WGS sequence"/>
</dbReference>
<proteinExistence type="predicted"/>
<organism evidence="2 3">
    <name type="scientific">Brevifollis gellanilyticus</name>
    <dbReference type="NCBI Taxonomy" id="748831"/>
    <lineage>
        <taxon>Bacteria</taxon>
        <taxon>Pseudomonadati</taxon>
        <taxon>Verrucomicrobiota</taxon>
        <taxon>Verrucomicrobiia</taxon>
        <taxon>Verrucomicrobiales</taxon>
        <taxon>Verrucomicrobiaceae</taxon>
    </lineage>
</organism>
<name>A0A512M5T9_9BACT</name>
<evidence type="ECO:0000313" key="2">
    <source>
        <dbReference type="EMBL" id="GEP42099.1"/>
    </source>
</evidence>
<dbReference type="OrthoDB" id="190478at2"/>
<keyword evidence="1" id="KW-1133">Transmembrane helix</keyword>
<dbReference type="RefSeq" id="WP_146849702.1">
    <property type="nucleotide sequence ID" value="NZ_BKAG01000007.1"/>
</dbReference>
<protein>
    <submittedName>
        <fullName evidence="2">Uncharacterized protein</fullName>
    </submittedName>
</protein>
<dbReference type="PROSITE" id="PS51257">
    <property type="entry name" value="PROKAR_LIPOPROTEIN"/>
    <property type="match status" value="1"/>
</dbReference>
<feature type="transmembrane region" description="Helical" evidence="1">
    <location>
        <begin position="16"/>
        <end position="34"/>
    </location>
</feature>
<gene>
    <name evidence="2" type="ORF">BGE01nite_13900</name>
</gene>
<dbReference type="AlphaFoldDB" id="A0A512M5T9"/>
<comment type="caution">
    <text evidence="2">The sequence shown here is derived from an EMBL/GenBank/DDBJ whole genome shotgun (WGS) entry which is preliminary data.</text>
</comment>
<accession>A0A512M5T9</accession>
<reference evidence="2 3" key="1">
    <citation type="submission" date="2019-07" db="EMBL/GenBank/DDBJ databases">
        <title>Whole genome shotgun sequence of Brevifollis gellanilyticus NBRC 108608.</title>
        <authorList>
            <person name="Hosoyama A."/>
            <person name="Uohara A."/>
            <person name="Ohji S."/>
            <person name="Ichikawa N."/>
        </authorList>
    </citation>
    <scope>NUCLEOTIDE SEQUENCE [LARGE SCALE GENOMIC DNA]</scope>
    <source>
        <strain evidence="2 3">NBRC 108608</strain>
    </source>
</reference>